<dbReference type="InterPro" id="IPR015324">
    <property type="entry name" value="Ribosomal_Rsm22-like"/>
</dbReference>
<dbReference type="SUPFAM" id="SSF53335">
    <property type="entry name" value="S-adenosyl-L-methionine-dependent methyltransferases"/>
    <property type="match status" value="1"/>
</dbReference>
<keyword evidence="6" id="KW-0689">Ribosomal protein</keyword>
<evidence type="ECO:0000256" key="3">
    <source>
        <dbReference type="ARBA" id="ARBA00023004"/>
    </source>
</evidence>
<organism evidence="6 7">
    <name type="scientific">Salana multivorans</name>
    <dbReference type="NCBI Taxonomy" id="120377"/>
    <lineage>
        <taxon>Bacteria</taxon>
        <taxon>Bacillati</taxon>
        <taxon>Actinomycetota</taxon>
        <taxon>Actinomycetes</taxon>
        <taxon>Micrococcales</taxon>
        <taxon>Beutenbergiaceae</taxon>
        <taxon>Salana</taxon>
    </lineage>
</organism>
<feature type="region of interest" description="Disordered" evidence="5">
    <location>
        <begin position="18"/>
        <end position="42"/>
    </location>
</feature>
<keyword evidence="1" id="KW-0479">Metal-binding</keyword>
<dbReference type="EMBL" id="RKHQ01000001">
    <property type="protein sequence ID" value="ROR96844.1"/>
    <property type="molecule type" value="Genomic_DNA"/>
</dbReference>
<gene>
    <name evidence="6" type="ORF">EDD28_1436</name>
</gene>
<keyword evidence="3" id="KW-0408">Iron</keyword>
<evidence type="ECO:0000256" key="4">
    <source>
        <dbReference type="ARBA" id="ARBA00023014"/>
    </source>
</evidence>
<protein>
    <submittedName>
        <fullName evidence="6">Ribosomal protein RSM22 (Predicted rRNA methylase)</fullName>
    </submittedName>
</protein>
<evidence type="ECO:0000313" key="6">
    <source>
        <dbReference type="EMBL" id="ROR96844.1"/>
    </source>
</evidence>
<evidence type="ECO:0000256" key="2">
    <source>
        <dbReference type="ARBA" id="ARBA00022946"/>
    </source>
</evidence>
<dbReference type="RefSeq" id="WP_170169382.1">
    <property type="nucleotide sequence ID" value="NZ_RKHQ01000001.1"/>
</dbReference>
<dbReference type="PANTHER" id="PTHR13184:SF5">
    <property type="entry name" value="METHYLTRANSFERASE-LIKE PROTEIN 17, MITOCHONDRIAL"/>
    <property type="match status" value="1"/>
</dbReference>
<name>A0A3N2DBJ7_9MICO</name>
<dbReference type="GO" id="GO:0046872">
    <property type="term" value="F:metal ion binding"/>
    <property type="evidence" value="ECO:0007669"/>
    <property type="project" value="UniProtKB-KW"/>
</dbReference>
<dbReference type="Pfam" id="PF09243">
    <property type="entry name" value="Rsm22"/>
    <property type="match status" value="1"/>
</dbReference>
<dbReference type="GO" id="GO:0051536">
    <property type="term" value="F:iron-sulfur cluster binding"/>
    <property type="evidence" value="ECO:0007669"/>
    <property type="project" value="UniProtKB-KW"/>
</dbReference>
<comment type="caution">
    <text evidence="6">The sequence shown here is derived from an EMBL/GenBank/DDBJ whole genome shotgun (WGS) entry which is preliminary data.</text>
</comment>
<dbReference type="Proteomes" id="UP000275356">
    <property type="component" value="Unassembled WGS sequence"/>
</dbReference>
<evidence type="ECO:0000256" key="5">
    <source>
        <dbReference type="SAM" id="MobiDB-lite"/>
    </source>
</evidence>
<keyword evidence="4" id="KW-0411">Iron-sulfur</keyword>
<dbReference type="GO" id="GO:0008168">
    <property type="term" value="F:methyltransferase activity"/>
    <property type="evidence" value="ECO:0007669"/>
    <property type="project" value="UniProtKB-KW"/>
</dbReference>
<keyword evidence="6" id="KW-0808">Transferase</keyword>
<dbReference type="AlphaFoldDB" id="A0A3N2DBJ7"/>
<keyword evidence="7" id="KW-1185">Reference proteome</keyword>
<keyword evidence="6" id="KW-0687">Ribonucleoprotein</keyword>
<dbReference type="InterPro" id="IPR029063">
    <property type="entry name" value="SAM-dependent_MTases_sf"/>
</dbReference>
<evidence type="ECO:0000256" key="1">
    <source>
        <dbReference type="ARBA" id="ARBA00022723"/>
    </source>
</evidence>
<dbReference type="GO" id="GO:0003735">
    <property type="term" value="F:structural constituent of ribosome"/>
    <property type="evidence" value="ECO:0007669"/>
    <property type="project" value="TreeGrafter"/>
</dbReference>
<dbReference type="GO" id="GO:0015935">
    <property type="term" value="C:small ribosomal subunit"/>
    <property type="evidence" value="ECO:0007669"/>
    <property type="project" value="TreeGrafter"/>
</dbReference>
<keyword evidence="6" id="KW-0489">Methyltransferase</keyword>
<dbReference type="GO" id="GO:0032259">
    <property type="term" value="P:methylation"/>
    <property type="evidence" value="ECO:0007669"/>
    <property type="project" value="UniProtKB-KW"/>
</dbReference>
<dbReference type="GO" id="GO:0006412">
    <property type="term" value="P:translation"/>
    <property type="evidence" value="ECO:0007669"/>
    <property type="project" value="InterPro"/>
</dbReference>
<keyword evidence="2" id="KW-0809">Transit peptide</keyword>
<evidence type="ECO:0000313" key="7">
    <source>
        <dbReference type="Proteomes" id="UP000275356"/>
    </source>
</evidence>
<feature type="compositionally biased region" description="Low complexity" evidence="5">
    <location>
        <begin position="152"/>
        <end position="168"/>
    </location>
</feature>
<sequence length="358" mass="38022">MPVTIQLPAELADRLARLRSSRRPGAPADTRGTEASARRLSERYRADRPAASPIIADAGDASAYALTRLPATFAAARFAFEELARAVPGLAPRTLLDVGAGTGAATAAAWATWDSLDAATLEDYSAPALAVAREVLAATDLDVTTTLASIGPRRVGRADPGAGAAVPADDTDDAAGPDRRADLAVAGYVLSEIDDAARRALVDRLTAGAREAVVVIEPGTPAGFRRVLEVRAELLRRGWRVAAPCPHEEACPVAAREGDWCHAAVRLPRTREHRAAKGGERGFEDEKFSWVAALAPTSGPAIARPAGRVLRHPETRPGHIRLELCAPDGGIEQVTVTKRDRDAFRAARKIEWGEAWEL</sequence>
<feature type="region of interest" description="Disordered" evidence="5">
    <location>
        <begin position="152"/>
        <end position="177"/>
    </location>
</feature>
<dbReference type="Gene3D" id="3.40.50.150">
    <property type="entry name" value="Vaccinia Virus protein VP39"/>
    <property type="match status" value="1"/>
</dbReference>
<dbReference type="InterPro" id="IPR052571">
    <property type="entry name" value="Mt_RNA_Methyltransferase"/>
</dbReference>
<reference evidence="6 7" key="1">
    <citation type="submission" date="2018-11" db="EMBL/GenBank/DDBJ databases">
        <title>Sequencing the genomes of 1000 actinobacteria strains.</title>
        <authorList>
            <person name="Klenk H.-P."/>
        </authorList>
    </citation>
    <scope>NUCLEOTIDE SEQUENCE [LARGE SCALE GENOMIC DNA]</scope>
    <source>
        <strain evidence="6 7">DSM 13521</strain>
    </source>
</reference>
<dbReference type="PANTHER" id="PTHR13184">
    <property type="entry name" value="37S RIBOSOMAL PROTEIN S22"/>
    <property type="match status" value="1"/>
</dbReference>
<accession>A0A3N2DBJ7</accession>
<proteinExistence type="predicted"/>